<feature type="domain" description="Tyrosine specific protein phosphatases" evidence="3">
    <location>
        <begin position="388"/>
        <end position="449"/>
    </location>
</feature>
<dbReference type="EMBL" id="NHYE01000456">
    <property type="protein sequence ID" value="PPR05609.1"/>
    <property type="molecule type" value="Genomic_DNA"/>
</dbReference>
<dbReference type="PROSITE" id="PS50056">
    <property type="entry name" value="TYR_PHOSPHATASE_2"/>
    <property type="match status" value="1"/>
</dbReference>
<dbReference type="OrthoDB" id="432447at2759"/>
<keyword evidence="5" id="KW-1185">Reference proteome</keyword>
<evidence type="ECO:0000259" key="3">
    <source>
        <dbReference type="PROSITE" id="PS50056"/>
    </source>
</evidence>
<dbReference type="InterPro" id="IPR057023">
    <property type="entry name" value="PTP-SAK"/>
</dbReference>
<dbReference type="InterPro" id="IPR027417">
    <property type="entry name" value="P-loop_NTPase"/>
</dbReference>
<dbReference type="PROSITE" id="PS50055">
    <property type="entry name" value="TYR_PHOSPHATASE_PTP"/>
    <property type="match status" value="1"/>
</dbReference>
<dbReference type="PANTHER" id="PTHR43883:SF1">
    <property type="entry name" value="GLUCONOKINASE"/>
    <property type="match status" value="1"/>
</dbReference>
<name>A0A409YRJ3_9AGAR</name>
<protein>
    <recommendedName>
        <fullName evidence="6">Tyrosine specific protein phosphatases domain-containing protein</fullName>
    </recommendedName>
</protein>
<dbReference type="SUPFAM" id="SSF48452">
    <property type="entry name" value="TPR-like"/>
    <property type="match status" value="1"/>
</dbReference>
<dbReference type="InterPro" id="IPR052732">
    <property type="entry name" value="Cell-binding_unc_protein"/>
</dbReference>
<dbReference type="STRING" id="231916.A0A409YRJ3"/>
<accession>A0A409YRJ3</accession>
<dbReference type="Pfam" id="PF22547">
    <property type="entry name" value="2H-SAK"/>
    <property type="match status" value="1"/>
</dbReference>
<evidence type="ECO:0000313" key="5">
    <source>
        <dbReference type="Proteomes" id="UP000284706"/>
    </source>
</evidence>
<dbReference type="PANTHER" id="PTHR43883">
    <property type="entry name" value="SLR0207 PROTEIN"/>
    <property type="match status" value="1"/>
</dbReference>
<dbReference type="Pfam" id="PF22784">
    <property type="entry name" value="PTP-SAK"/>
    <property type="match status" value="1"/>
</dbReference>
<keyword evidence="1" id="KW-0378">Hydrolase</keyword>
<dbReference type="Gene3D" id="3.30.470.30">
    <property type="entry name" value="DNA ligase/mRNA capping enzyme"/>
    <property type="match status" value="1"/>
</dbReference>
<evidence type="ECO:0000256" key="1">
    <source>
        <dbReference type="ARBA" id="ARBA00022801"/>
    </source>
</evidence>
<dbReference type="InterPro" id="IPR011990">
    <property type="entry name" value="TPR-like_helical_dom_sf"/>
</dbReference>
<dbReference type="CDD" id="cd14504">
    <property type="entry name" value="DUSP23"/>
    <property type="match status" value="1"/>
</dbReference>
<evidence type="ECO:0000259" key="2">
    <source>
        <dbReference type="PROSITE" id="PS50055"/>
    </source>
</evidence>
<dbReference type="InterPro" id="IPR003595">
    <property type="entry name" value="Tyr_Pase_cat"/>
</dbReference>
<comment type="caution">
    <text evidence="4">The sequence shown here is derived from an EMBL/GenBank/DDBJ whole genome shotgun (WGS) entry which is preliminary data.</text>
</comment>
<dbReference type="Proteomes" id="UP000284706">
    <property type="component" value="Unassembled WGS sequence"/>
</dbReference>
<feature type="domain" description="Tyrosine-protein phosphatase" evidence="2">
    <location>
        <begin position="166"/>
        <end position="451"/>
    </location>
</feature>
<dbReference type="InterPro" id="IPR029021">
    <property type="entry name" value="Prot-tyrosine_phosphatase-like"/>
</dbReference>
<dbReference type="Gene3D" id="3.90.190.10">
    <property type="entry name" value="Protein tyrosine phosphatase superfamily"/>
    <property type="match status" value="1"/>
</dbReference>
<dbReference type="SUPFAM" id="SSF52540">
    <property type="entry name" value="P-loop containing nucleoside triphosphate hydrolases"/>
    <property type="match status" value="1"/>
</dbReference>
<proteinExistence type="predicted"/>
<dbReference type="InterPro" id="IPR021122">
    <property type="entry name" value="RNA_ligase_dom_REL/Rnl2"/>
</dbReference>
<evidence type="ECO:0008006" key="6">
    <source>
        <dbReference type="Google" id="ProtNLM"/>
    </source>
</evidence>
<dbReference type="SUPFAM" id="SSF52799">
    <property type="entry name" value="(Phosphotyrosine protein) phosphatases II"/>
    <property type="match status" value="1"/>
</dbReference>
<dbReference type="InParanoid" id="A0A409YRJ3"/>
<reference evidence="4 5" key="1">
    <citation type="journal article" date="2018" name="Evol. Lett.">
        <title>Horizontal gene cluster transfer increased hallucinogenic mushroom diversity.</title>
        <authorList>
            <person name="Reynolds H.T."/>
            <person name="Vijayakumar V."/>
            <person name="Gluck-Thaler E."/>
            <person name="Korotkin H.B."/>
            <person name="Matheny P.B."/>
            <person name="Slot J.C."/>
        </authorList>
    </citation>
    <scope>NUCLEOTIDE SEQUENCE [LARGE SCALE GENOMIC DNA]</scope>
    <source>
        <strain evidence="4 5">SRW20</strain>
    </source>
</reference>
<dbReference type="InterPro" id="IPR000387">
    <property type="entry name" value="Tyr_Pase_dom"/>
</dbReference>
<dbReference type="GO" id="GO:0004725">
    <property type="term" value="F:protein tyrosine phosphatase activity"/>
    <property type="evidence" value="ECO:0007669"/>
    <property type="project" value="InterPro"/>
</dbReference>
<dbReference type="SUPFAM" id="SSF56091">
    <property type="entry name" value="DNA ligase/mRNA capping enzyme, catalytic domain"/>
    <property type="match status" value="1"/>
</dbReference>
<dbReference type="SMART" id="SM00404">
    <property type="entry name" value="PTPc_motif"/>
    <property type="match status" value="1"/>
</dbReference>
<sequence length="883" mass="99183">MASISFGRYRGVWALFGQEIDNLVNGTLTSNALAQQVSFKRPNPNFAYHITIFTKDEIANLNANQLKKLSSMAPDTRHIFSAGVGGRPSLGVYWVVVIWAAGQQIRKQFGLGPKHFHITLSDNDIHDVDKGIASLLHGQTLQTTDADFLDHTIFTLHTFGQYESAKDYSRQVIKLDPDAYKGFLRLADTALASNSKKLAMLAYACAYERATGDKIQSYCIQKLVACSKYTEWGHVFQEHEIGEIEAMDDIAHFLLEPWSDNLREIISNLKLTPSLMLESRHPLYVPTTVNSTGICDFYKLPRFFRWLIPFHFSLMSTPRNENDITALASRHLGIRHVLTLTEETPLKESWFERKTITNTFLPIPNYHPPSIEQMDLVIRLFDDHSKLPILVHCGGGKGRAGTVAACYLAAFGFGKPILNQDHPELSAAEAISTLRAIRPGSIETAQQEDFVSKWCSTIWKRQSVYPDLPSEPPPSPMKIEGTLKDDSNLFILVGLPGSGKSWFSESLLARNPSGWIRISQDETQSRDACETEIGRTPSKGKRVLLDRCNTSASERKSWLELAANWAVSPICVYFDYDAELCTSRAQMRAGHPTLPPGGRVRNAVEQMRKIFVKPGLEEGFKAIVTIRSFAASQEAVLRLSPPVDILKFPRTPHLIDLGAATSDDIHVDASSFSSVPLGDVVITEKIDGANMGFSLSTPSSDGTSRILVQNRSHYVNSSTHEQFKKLGLWVERHEKELRSLLSRDPFFPERYILYGEWVYATHSIPYTRLPDLFIAYDLYDRSTQSWADTKTLHGLLESTSISTAPIIHQGTMPTDFELLQMIQRQSMFYDGRVEGVYVKVEVNHRVKHRGKVVRSDFISGNEHWTRGGIRANELRPGPEIAVN</sequence>
<dbReference type="Gene3D" id="3.40.50.300">
    <property type="entry name" value="P-loop containing nucleotide triphosphate hydrolases"/>
    <property type="match status" value="1"/>
</dbReference>
<dbReference type="Pfam" id="PF09414">
    <property type="entry name" value="RNA_ligase"/>
    <property type="match status" value="1"/>
</dbReference>
<dbReference type="InterPro" id="IPR000242">
    <property type="entry name" value="PTP_cat"/>
</dbReference>
<organism evidence="4 5">
    <name type="scientific">Gymnopilus dilepis</name>
    <dbReference type="NCBI Taxonomy" id="231916"/>
    <lineage>
        <taxon>Eukaryota</taxon>
        <taxon>Fungi</taxon>
        <taxon>Dikarya</taxon>
        <taxon>Basidiomycota</taxon>
        <taxon>Agaricomycotina</taxon>
        <taxon>Agaricomycetes</taxon>
        <taxon>Agaricomycetidae</taxon>
        <taxon>Agaricales</taxon>
        <taxon>Agaricineae</taxon>
        <taxon>Hymenogastraceae</taxon>
        <taxon>Gymnopilus</taxon>
    </lineage>
</organism>
<evidence type="ECO:0000313" key="4">
    <source>
        <dbReference type="EMBL" id="PPR05609.1"/>
    </source>
</evidence>
<dbReference type="FunFam" id="3.90.190.10:FF:000157">
    <property type="entry name" value="Protein-tyrosine phosphatase"/>
    <property type="match status" value="1"/>
</dbReference>
<dbReference type="InterPro" id="IPR054498">
    <property type="entry name" value="2H-SAK"/>
</dbReference>
<dbReference type="AlphaFoldDB" id="A0A409YRJ3"/>
<gene>
    <name evidence="4" type="ORF">CVT26_009130</name>
</gene>
<dbReference type="Pfam" id="PF13671">
    <property type="entry name" value="AAA_33"/>
    <property type="match status" value="1"/>
</dbReference>